<reference evidence="1 2" key="1">
    <citation type="submission" date="2023-08" db="EMBL/GenBank/DDBJ databases">
        <title>Pathogen: clinical or host-associated sample.</title>
        <authorList>
            <person name="Hergert J."/>
            <person name="Casey R."/>
            <person name="Wagner J."/>
            <person name="Young E.L."/>
            <person name="Oakeson K.F."/>
        </authorList>
    </citation>
    <scope>NUCLEOTIDE SEQUENCE [LARGE SCALE GENOMIC DNA]</scope>
    <source>
        <strain evidence="1 2">1760953</strain>
    </source>
</reference>
<organism evidence="1 2">
    <name type="scientific">Shinella sumterensis</name>
    <dbReference type="NCBI Taxonomy" id="1967501"/>
    <lineage>
        <taxon>Bacteria</taxon>
        <taxon>Pseudomonadati</taxon>
        <taxon>Pseudomonadota</taxon>
        <taxon>Alphaproteobacteria</taxon>
        <taxon>Hyphomicrobiales</taxon>
        <taxon>Rhizobiaceae</taxon>
        <taxon>Shinella</taxon>
    </lineage>
</organism>
<proteinExistence type="predicted"/>
<evidence type="ECO:0000313" key="1">
    <source>
        <dbReference type="EMBL" id="WLR98033.1"/>
    </source>
</evidence>
<gene>
    <name evidence="1" type="ORF">Q9313_03105</name>
</gene>
<dbReference type="EMBL" id="CP132302">
    <property type="protein sequence ID" value="WLR98033.1"/>
    <property type="molecule type" value="Genomic_DNA"/>
</dbReference>
<accession>A0AA50CL85</accession>
<name>A0AA50CL85_9HYPH</name>
<protein>
    <submittedName>
        <fullName evidence="1">Uncharacterized protein</fullName>
    </submittedName>
</protein>
<dbReference type="RefSeq" id="WP_160869681.1">
    <property type="nucleotide sequence ID" value="NZ_CP132302.1"/>
</dbReference>
<dbReference type="Proteomes" id="UP001234585">
    <property type="component" value="Chromosome"/>
</dbReference>
<dbReference type="AlphaFoldDB" id="A0AA50CL85"/>
<sequence length="54" mass="5717">MLSKTTTPQDTVARGLRPVVFLYAMLNIVVATVLLSTVSLSPVAGPAEEMASLR</sequence>
<evidence type="ECO:0000313" key="2">
    <source>
        <dbReference type="Proteomes" id="UP001234585"/>
    </source>
</evidence>
<keyword evidence="2" id="KW-1185">Reference proteome</keyword>